<dbReference type="CDD" id="cd03429">
    <property type="entry name" value="NUDIX_NADH_pyrophosphatase_Nudt13"/>
    <property type="match status" value="1"/>
</dbReference>
<comment type="caution">
    <text evidence="11">The sequence shown here is derived from an EMBL/GenBank/DDBJ whole genome shotgun (WGS) entry which is preliminary data.</text>
</comment>
<evidence type="ECO:0000256" key="1">
    <source>
        <dbReference type="ARBA" id="ARBA00001946"/>
    </source>
</evidence>
<dbReference type="InterPro" id="IPR050241">
    <property type="entry name" value="NAD-cap_RNA_hydrolase_NudC"/>
</dbReference>
<dbReference type="PROSITE" id="PS51462">
    <property type="entry name" value="NUDIX"/>
    <property type="match status" value="1"/>
</dbReference>
<dbReference type="EMBL" id="JACHMN010000002">
    <property type="protein sequence ID" value="MBB5871696.1"/>
    <property type="molecule type" value="Genomic_DNA"/>
</dbReference>
<dbReference type="GO" id="GO:0005829">
    <property type="term" value="C:cytosol"/>
    <property type="evidence" value="ECO:0007669"/>
    <property type="project" value="TreeGrafter"/>
</dbReference>
<keyword evidence="8" id="KW-0520">NAD</keyword>
<comment type="cofactor">
    <cofactor evidence="2">
        <name>Zn(2+)</name>
        <dbReference type="ChEBI" id="CHEBI:29105"/>
    </cofactor>
</comment>
<feature type="domain" description="Nudix hydrolase" evidence="10">
    <location>
        <begin position="149"/>
        <end position="280"/>
    </location>
</feature>
<reference evidence="11 12" key="1">
    <citation type="submission" date="2020-08" db="EMBL/GenBank/DDBJ databases">
        <title>Sequencing the genomes of 1000 actinobacteria strains.</title>
        <authorList>
            <person name="Klenk H.-P."/>
        </authorList>
    </citation>
    <scope>NUCLEOTIDE SEQUENCE [LARGE SCALE GENOMIC DNA]</scope>
    <source>
        <strain evidence="11 12">DSM 45362</strain>
    </source>
</reference>
<evidence type="ECO:0000256" key="3">
    <source>
        <dbReference type="ARBA" id="ARBA00009595"/>
    </source>
</evidence>
<dbReference type="GO" id="GO:0046872">
    <property type="term" value="F:metal ion binding"/>
    <property type="evidence" value="ECO:0007669"/>
    <property type="project" value="UniProtKB-KW"/>
</dbReference>
<evidence type="ECO:0000256" key="5">
    <source>
        <dbReference type="ARBA" id="ARBA00022723"/>
    </source>
</evidence>
<dbReference type="Pfam" id="PF09296">
    <property type="entry name" value="NUDIX-like"/>
    <property type="match status" value="1"/>
</dbReference>
<evidence type="ECO:0000256" key="7">
    <source>
        <dbReference type="ARBA" id="ARBA00022842"/>
    </source>
</evidence>
<dbReference type="SUPFAM" id="SSF55811">
    <property type="entry name" value="Nudix"/>
    <property type="match status" value="1"/>
</dbReference>
<organism evidence="11 12">
    <name type="scientific">Allocatelliglobosispora scoriae</name>
    <dbReference type="NCBI Taxonomy" id="643052"/>
    <lineage>
        <taxon>Bacteria</taxon>
        <taxon>Bacillati</taxon>
        <taxon>Actinomycetota</taxon>
        <taxon>Actinomycetes</taxon>
        <taxon>Micromonosporales</taxon>
        <taxon>Micromonosporaceae</taxon>
        <taxon>Allocatelliglobosispora</taxon>
    </lineage>
</organism>
<dbReference type="InterPro" id="IPR015797">
    <property type="entry name" value="NUDIX_hydrolase-like_dom_sf"/>
</dbReference>
<dbReference type="Proteomes" id="UP000587527">
    <property type="component" value="Unassembled WGS sequence"/>
</dbReference>
<dbReference type="EC" id="3.6.1.22" evidence="4"/>
<dbReference type="GO" id="GO:0019677">
    <property type="term" value="P:NAD+ catabolic process"/>
    <property type="evidence" value="ECO:0007669"/>
    <property type="project" value="TreeGrafter"/>
</dbReference>
<evidence type="ECO:0000256" key="6">
    <source>
        <dbReference type="ARBA" id="ARBA00022801"/>
    </source>
</evidence>
<dbReference type="Gene3D" id="3.90.79.20">
    <property type="match status" value="1"/>
</dbReference>
<dbReference type="PANTHER" id="PTHR42904:SF6">
    <property type="entry name" value="NAD-CAPPED RNA HYDROLASE NUDT12"/>
    <property type="match status" value="1"/>
</dbReference>
<dbReference type="InterPro" id="IPR000086">
    <property type="entry name" value="NUDIX_hydrolase_dom"/>
</dbReference>
<dbReference type="InterPro" id="IPR015375">
    <property type="entry name" value="NADH_PPase-like_N"/>
</dbReference>
<comment type="cofactor">
    <cofactor evidence="1">
        <name>Mg(2+)</name>
        <dbReference type="ChEBI" id="CHEBI:18420"/>
    </cofactor>
</comment>
<gene>
    <name evidence="11" type="ORF">F4553_005075</name>
</gene>
<comment type="catalytic activity">
    <reaction evidence="9">
        <text>a 5'-end NAD(+)-phospho-ribonucleoside in mRNA + H2O = a 5'-end phospho-adenosine-phospho-ribonucleoside in mRNA + beta-nicotinamide D-ribonucleotide + 2 H(+)</text>
        <dbReference type="Rhea" id="RHEA:60876"/>
        <dbReference type="Rhea" id="RHEA-COMP:15698"/>
        <dbReference type="Rhea" id="RHEA-COMP:15719"/>
        <dbReference type="ChEBI" id="CHEBI:14649"/>
        <dbReference type="ChEBI" id="CHEBI:15377"/>
        <dbReference type="ChEBI" id="CHEBI:15378"/>
        <dbReference type="ChEBI" id="CHEBI:144029"/>
        <dbReference type="ChEBI" id="CHEBI:144051"/>
    </reaction>
    <physiologicalReaction direction="left-to-right" evidence="9">
        <dbReference type="Rhea" id="RHEA:60877"/>
    </physiologicalReaction>
</comment>
<evidence type="ECO:0000313" key="11">
    <source>
        <dbReference type="EMBL" id="MBB5871696.1"/>
    </source>
</evidence>
<dbReference type="PANTHER" id="PTHR42904">
    <property type="entry name" value="NUDIX HYDROLASE, NUDC SUBFAMILY"/>
    <property type="match status" value="1"/>
</dbReference>
<protein>
    <recommendedName>
        <fullName evidence="4">NAD(+) diphosphatase</fullName>
        <ecNumber evidence="4">3.6.1.22</ecNumber>
    </recommendedName>
</protein>
<dbReference type="GO" id="GO:0035529">
    <property type="term" value="F:NADH pyrophosphatase activity"/>
    <property type="evidence" value="ECO:0007669"/>
    <property type="project" value="TreeGrafter"/>
</dbReference>
<dbReference type="InterPro" id="IPR020084">
    <property type="entry name" value="NUDIX_hydrolase_CS"/>
</dbReference>
<dbReference type="PROSITE" id="PS00893">
    <property type="entry name" value="NUDIX_BOX"/>
    <property type="match status" value="1"/>
</dbReference>
<keyword evidence="12" id="KW-1185">Reference proteome</keyword>
<dbReference type="RefSeq" id="WP_184839924.1">
    <property type="nucleotide sequence ID" value="NZ_JACHMN010000002.1"/>
</dbReference>
<sequence>MTSEPTLARSTLDRAAHHRVDPQWLAQAWEQGRVLVIGLDGRALVRDGALVLLDASAAPDGERLFLGIDGGVPHFAVCAEPPAAEGAEAAQLYAVASTLSSTDAGLFTTALALVQWHLKYQYSPMTGAPTSIGNGGWVRYGPEGEMVFPRTDPAVIVLVHDGVPGPQGRIVLGRNAAFQGTPPRYSILAGFVEPGESAEAAAHREVGEEVGVQVTDVTYVASESWPFPRSLMLGFTARAELDAPVHADADEILHARWFTRTEIAAVLDGSDTSISLPSRSSIAYHLVTRWLAER</sequence>
<dbReference type="AlphaFoldDB" id="A0A841BW27"/>
<dbReference type="NCBIfam" id="NF001299">
    <property type="entry name" value="PRK00241.1"/>
    <property type="match status" value="1"/>
</dbReference>
<evidence type="ECO:0000259" key="10">
    <source>
        <dbReference type="PROSITE" id="PS51462"/>
    </source>
</evidence>
<dbReference type="GO" id="GO:0006742">
    <property type="term" value="P:NADP+ catabolic process"/>
    <property type="evidence" value="ECO:0007669"/>
    <property type="project" value="TreeGrafter"/>
</dbReference>
<evidence type="ECO:0000256" key="9">
    <source>
        <dbReference type="ARBA" id="ARBA00023679"/>
    </source>
</evidence>
<keyword evidence="5" id="KW-0479">Metal-binding</keyword>
<dbReference type="InterPro" id="IPR049734">
    <property type="entry name" value="NudC-like_C"/>
</dbReference>
<evidence type="ECO:0000256" key="2">
    <source>
        <dbReference type="ARBA" id="ARBA00001947"/>
    </source>
</evidence>
<name>A0A841BW27_9ACTN</name>
<comment type="similarity">
    <text evidence="3">Belongs to the Nudix hydrolase family. NudC subfamily.</text>
</comment>
<proteinExistence type="inferred from homology"/>
<dbReference type="Gene3D" id="3.90.79.10">
    <property type="entry name" value="Nucleoside Triphosphate Pyrophosphohydrolase"/>
    <property type="match status" value="1"/>
</dbReference>
<evidence type="ECO:0000256" key="8">
    <source>
        <dbReference type="ARBA" id="ARBA00023027"/>
    </source>
</evidence>
<evidence type="ECO:0000256" key="4">
    <source>
        <dbReference type="ARBA" id="ARBA00012381"/>
    </source>
</evidence>
<keyword evidence="6 11" id="KW-0378">Hydrolase</keyword>
<keyword evidence="7" id="KW-0460">Magnesium</keyword>
<accession>A0A841BW27</accession>
<evidence type="ECO:0000313" key="12">
    <source>
        <dbReference type="Proteomes" id="UP000587527"/>
    </source>
</evidence>
<dbReference type="Pfam" id="PF00293">
    <property type="entry name" value="NUDIX"/>
    <property type="match status" value="1"/>
</dbReference>